<reference evidence="2" key="1">
    <citation type="submission" date="2016-10" db="EMBL/GenBank/DDBJ databases">
        <authorList>
            <person name="Varghese N."/>
            <person name="Submissions S."/>
        </authorList>
    </citation>
    <scope>NUCLEOTIDE SEQUENCE [LARGE SCALE GENOMIC DNA]</scope>
    <source>
        <strain evidence="2">DSM 45421</strain>
    </source>
</reference>
<dbReference type="STRING" id="1190417.SAMN05660690_1589"/>
<dbReference type="Pfam" id="PF07366">
    <property type="entry name" value="SnoaL"/>
    <property type="match status" value="1"/>
</dbReference>
<name>A0A1G6LXI8_9ACTN</name>
<evidence type="ECO:0000313" key="2">
    <source>
        <dbReference type="Proteomes" id="UP000199416"/>
    </source>
</evidence>
<dbReference type="Gene3D" id="3.10.450.50">
    <property type="match status" value="1"/>
</dbReference>
<sequence length="143" mass="14870">MTDDTRTVVEAYLGALLHGAEFERFLASDVVWTTTETGQETRGRRAVRDLIVGLHTQVFDARPELVALVCGGGTAMVEAVFDATHTGDFAGVPASGAHVRIPYAVAYDVGDGVVTALRAYVPMAALRAGLAGAGRPADAVPAS</sequence>
<dbReference type="RefSeq" id="WP_091364910.1">
    <property type="nucleotide sequence ID" value="NZ_FMZF01000002.1"/>
</dbReference>
<dbReference type="GO" id="GO:0030638">
    <property type="term" value="P:polyketide metabolic process"/>
    <property type="evidence" value="ECO:0007669"/>
    <property type="project" value="InterPro"/>
</dbReference>
<accession>A0A1G6LXI8</accession>
<dbReference type="EMBL" id="FMZF01000002">
    <property type="protein sequence ID" value="SDC47764.1"/>
    <property type="molecule type" value="Genomic_DNA"/>
</dbReference>
<proteinExistence type="predicted"/>
<keyword evidence="2" id="KW-1185">Reference proteome</keyword>
<evidence type="ECO:0000313" key="1">
    <source>
        <dbReference type="EMBL" id="SDC47764.1"/>
    </source>
</evidence>
<dbReference type="AlphaFoldDB" id="A0A1G6LXI8"/>
<dbReference type="OrthoDB" id="9810441at2"/>
<organism evidence="1 2">
    <name type="scientific">Geodermatophilus telluris</name>
    <dbReference type="NCBI Taxonomy" id="1190417"/>
    <lineage>
        <taxon>Bacteria</taxon>
        <taxon>Bacillati</taxon>
        <taxon>Actinomycetota</taxon>
        <taxon>Actinomycetes</taxon>
        <taxon>Geodermatophilales</taxon>
        <taxon>Geodermatophilaceae</taxon>
        <taxon>Geodermatophilus</taxon>
    </lineage>
</organism>
<dbReference type="SUPFAM" id="SSF54427">
    <property type="entry name" value="NTF2-like"/>
    <property type="match status" value="1"/>
</dbReference>
<dbReference type="Proteomes" id="UP000199416">
    <property type="component" value="Unassembled WGS sequence"/>
</dbReference>
<dbReference type="InterPro" id="IPR032710">
    <property type="entry name" value="NTF2-like_dom_sf"/>
</dbReference>
<protein>
    <submittedName>
        <fullName evidence="1">Predicted ester cyclase</fullName>
    </submittedName>
</protein>
<gene>
    <name evidence="1" type="ORF">SAMN05660690_1589</name>
</gene>
<dbReference type="InterPro" id="IPR009959">
    <property type="entry name" value="Cyclase_SnoaL-like"/>
</dbReference>